<dbReference type="AlphaFoldDB" id="A0A9Q3UJ93"/>
<name>A0A9Q3UJ93_VIBPH</name>
<accession>A0A9Q3UJ93</accession>
<evidence type="ECO:0000313" key="5">
    <source>
        <dbReference type="Proteomes" id="UP001156560"/>
    </source>
</evidence>
<dbReference type="EMBL" id="JACVHL010000030">
    <property type="protein sequence ID" value="MCC3807781.1"/>
    <property type="molecule type" value="Genomic_DNA"/>
</dbReference>
<geneLocation type="plasmid" evidence="3 5">
    <name>pHLD</name>
</geneLocation>
<evidence type="ECO:0000313" key="2">
    <source>
        <dbReference type="EMBL" id="MCC3807781.1"/>
    </source>
</evidence>
<reference evidence="2" key="1">
    <citation type="submission" date="2020-09" db="EMBL/GenBank/DDBJ databases">
        <title>Genome sequence of Vibrio parahaemolyticus isolates.</title>
        <authorList>
            <person name="Hammerl J.A."/>
            <person name="Strauch E."/>
        </authorList>
    </citation>
    <scope>NUCLEOTIDE SEQUENCE</scope>
    <source>
        <strain evidence="2">17-VB00146</strain>
    </source>
</reference>
<evidence type="ECO:0000313" key="4">
    <source>
        <dbReference type="Proteomes" id="UP000726777"/>
    </source>
</evidence>
<dbReference type="Proteomes" id="UP001156560">
    <property type="component" value="Plasmid pHLD"/>
</dbReference>
<dbReference type="RefSeq" id="WP_193304394.1">
    <property type="nucleotide sequence ID" value="NZ_CP097872.1"/>
</dbReference>
<keyword evidence="1" id="KW-0175">Coiled coil</keyword>
<dbReference type="EMBL" id="CP114199">
    <property type="protein sequence ID" value="WAT93980.1"/>
    <property type="molecule type" value="Genomic_DNA"/>
</dbReference>
<keyword evidence="3" id="KW-0614">Plasmid</keyword>
<evidence type="ECO:0000313" key="3">
    <source>
        <dbReference type="EMBL" id="WAT93980.1"/>
    </source>
</evidence>
<evidence type="ECO:0000256" key="1">
    <source>
        <dbReference type="SAM" id="Coils"/>
    </source>
</evidence>
<dbReference type="Proteomes" id="UP000726777">
    <property type="component" value="Unassembled WGS sequence"/>
</dbReference>
<gene>
    <name evidence="2" type="ORF">IB292_22425</name>
    <name evidence="3" type="ORF">O1Q84_27850</name>
</gene>
<reference evidence="3" key="2">
    <citation type="submission" date="2022-12" db="EMBL/GenBank/DDBJ databases">
        <title>Vibrio parahaemolyticus become highly virulent by producing novel Tc toxins.</title>
        <authorList>
            <person name="Yang F."/>
            <person name="You Y."/>
            <person name="Lai Q."/>
            <person name="Xu L."/>
            <person name="Li F."/>
        </authorList>
    </citation>
    <scope>NUCLEOTIDE SEQUENCE</scope>
    <source>
        <strain evidence="3">Vp-HL-202005</strain>
        <plasmid evidence="3">pHLD</plasmid>
    </source>
</reference>
<feature type="coiled-coil region" evidence="1">
    <location>
        <begin position="14"/>
        <end position="41"/>
    </location>
</feature>
<organism evidence="2 4">
    <name type="scientific">Vibrio parahaemolyticus</name>
    <dbReference type="NCBI Taxonomy" id="670"/>
    <lineage>
        <taxon>Bacteria</taxon>
        <taxon>Pseudomonadati</taxon>
        <taxon>Pseudomonadota</taxon>
        <taxon>Gammaproteobacteria</taxon>
        <taxon>Vibrionales</taxon>
        <taxon>Vibrionaceae</taxon>
        <taxon>Vibrio</taxon>
    </lineage>
</organism>
<protein>
    <submittedName>
        <fullName evidence="2">Uncharacterized protein</fullName>
    </submittedName>
</protein>
<sequence length="200" mass="22689">MTAKNPQTTNSALVIETQAEFDKAQSELAFLEEKHSEVSAEDIDAYLARMADLSNAITVYECLSNLKAVEIDIKNNAESFDGMRLYAIGYLFWDVLIGERPECIKAQINTLNQLYAQTEIDIRTGIKFLKQMPNSKQGFKIAKDSDITPQQLIKAGFVMCDFKFYPSSFEEVKNHLSKDFVVCDESTSTQAVFGFYHYPF</sequence>
<proteinExistence type="predicted"/>